<evidence type="ECO:0000256" key="2">
    <source>
        <dbReference type="ARBA" id="ARBA00022771"/>
    </source>
</evidence>
<evidence type="ECO:0000256" key="1">
    <source>
        <dbReference type="ARBA" id="ARBA00022723"/>
    </source>
</evidence>
<dbReference type="SMART" id="SM00064">
    <property type="entry name" value="FYVE"/>
    <property type="match status" value="1"/>
</dbReference>
<dbReference type="InterPro" id="IPR000306">
    <property type="entry name" value="Znf_FYVE"/>
</dbReference>
<dbReference type="AlphaFoldDB" id="A0A6G0W7D4"/>
<dbReference type="Proteomes" id="UP000481153">
    <property type="component" value="Unassembled WGS sequence"/>
</dbReference>
<dbReference type="SUPFAM" id="SSF57903">
    <property type="entry name" value="FYVE/PHD zinc finger"/>
    <property type="match status" value="1"/>
</dbReference>
<dbReference type="EMBL" id="VJMJ01000317">
    <property type="protein sequence ID" value="KAF0723060.1"/>
    <property type="molecule type" value="Genomic_DNA"/>
</dbReference>
<keyword evidence="2 4" id="KW-0863">Zinc-finger</keyword>
<feature type="domain" description="FYVE-type" evidence="5">
    <location>
        <begin position="147"/>
        <end position="201"/>
    </location>
</feature>
<evidence type="ECO:0000256" key="4">
    <source>
        <dbReference type="PROSITE-ProRule" id="PRU00091"/>
    </source>
</evidence>
<dbReference type="Pfam" id="PF01363">
    <property type="entry name" value="FYVE"/>
    <property type="match status" value="1"/>
</dbReference>
<evidence type="ECO:0000259" key="5">
    <source>
        <dbReference type="PROSITE" id="PS50178"/>
    </source>
</evidence>
<reference evidence="6 7" key="1">
    <citation type="submission" date="2019-07" db="EMBL/GenBank/DDBJ databases">
        <title>Genomics analysis of Aphanomyces spp. identifies a new class of oomycete effector associated with host adaptation.</title>
        <authorList>
            <person name="Gaulin E."/>
        </authorList>
    </citation>
    <scope>NUCLEOTIDE SEQUENCE [LARGE SCALE GENOMIC DNA]</scope>
    <source>
        <strain evidence="6 7">ATCC 201684</strain>
    </source>
</reference>
<dbReference type="InterPro" id="IPR052727">
    <property type="entry name" value="Rab4/Rab5_effector"/>
</dbReference>
<dbReference type="SUPFAM" id="SSF55961">
    <property type="entry name" value="Bet v1-like"/>
    <property type="match status" value="1"/>
</dbReference>
<dbReference type="Gene3D" id="3.30.530.20">
    <property type="match status" value="1"/>
</dbReference>
<gene>
    <name evidence="6" type="ORF">Ae201684_017931</name>
</gene>
<name>A0A6G0W7D4_9STRA</name>
<evidence type="ECO:0000313" key="7">
    <source>
        <dbReference type="Proteomes" id="UP000481153"/>
    </source>
</evidence>
<dbReference type="CDD" id="cd00065">
    <property type="entry name" value="FYVE_like_SF"/>
    <property type="match status" value="1"/>
</dbReference>
<dbReference type="InterPro" id="IPR023393">
    <property type="entry name" value="START-like_dom_sf"/>
</dbReference>
<dbReference type="PROSITE" id="PS50178">
    <property type="entry name" value="ZF_FYVE"/>
    <property type="match status" value="1"/>
</dbReference>
<evidence type="ECO:0000256" key="3">
    <source>
        <dbReference type="ARBA" id="ARBA00022833"/>
    </source>
</evidence>
<dbReference type="InterPro" id="IPR017455">
    <property type="entry name" value="Znf_FYVE-rel"/>
</dbReference>
<dbReference type="PANTHER" id="PTHR13510:SF44">
    <property type="entry name" value="RABENOSYN-5"/>
    <property type="match status" value="1"/>
</dbReference>
<dbReference type="Gene3D" id="3.30.40.10">
    <property type="entry name" value="Zinc/RING finger domain, C3HC4 (zinc finger)"/>
    <property type="match status" value="1"/>
</dbReference>
<proteinExistence type="predicted"/>
<comment type="caution">
    <text evidence="6">The sequence shown here is derived from an EMBL/GenBank/DDBJ whole genome shotgun (WGS) entry which is preliminary data.</text>
</comment>
<organism evidence="6 7">
    <name type="scientific">Aphanomyces euteiches</name>
    <dbReference type="NCBI Taxonomy" id="100861"/>
    <lineage>
        <taxon>Eukaryota</taxon>
        <taxon>Sar</taxon>
        <taxon>Stramenopiles</taxon>
        <taxon>Oomycota</taxon>
        <taxon>Saprolegniomycetes</taxon>
        <taxon>Saprolegniales</taxon>
        <taxon>Verrucalvaceae</taxon>
        <taxon>Aphanomyces</taxon>
    </lineage>
</organism>
<dbReference type="InterPro" id="IPR013083">
    <property type="entry name" value="Znf_RING/FYVE/PHD"/>
</dbReference>
<dbReference type="VEuPathDB" id="FungiDB:AeMF1_011096"/>
<accession>A0A6G0W7D4</accession>
<dbReference type="InterPro" id="IPR011011">
    <property type="entry name" value="Znf_FYVE_PHD"/>
</dbReference>
<sequence>MYTVVDTDTDAIDIRWLSFKSPVRSVIKCRDMVPIEVQHRCVVDGRAGYVVGAASIKLGCCPNFRKSLGLIRTTVHRMGAVYLETDRPGILQVNRMVQINFGGSIPSWMVNLAQLARMRAMKHLDRFFQQQRLSAQTFLPAPHLVPKAARSRCFLCQTSFGLLSVKTQCQKCGQVMCRSCVNVWSLHISGFDTKVTVCSACTLVPRETTEISPIDTCLDAVQDYYHRLNRRPNPPSPIVLSPHGREEAPILLTSPSYDSAGSSPDDLMTSFTLYPNQLKWT</sequence>
<keyword evidence="7" id="KW-1185">Reference proteome</keyword>
<dbReference type="GO" id="GO:0008270">
    <property type="term" value="F:zinc ion binding"/>
    <property type="evidence" value="ECO:0007669"/>
    <property type="project" value="UniProtKB-KW"/>
</dbReference>
<protein>
    <recommendedName>
        <fullName evidence="5">FYVE-type domain-containing protein</fullName>
    </recommendedName>
</protein>
<keyword evidence="1" id="KW-0479">Metal-binding</keyword>
<keyword evidence="3" id="KW-0862">Zinc</keyword>
<evidence type="ECO:0000313" key="6">
    <source>
        <dbReference type="EMBL" id="KAF0723060.1"/>
    </source>
</evidence>
<dbReference type="PANTHER" id="PTHR13510">
    <property type="entry name" value="FYVE-FINGER-CONTAINING RAB5 EFFECTOR PROTEIN RABENOSYN-5-RELATED"/>
    <property type="match status" value="1"/>
</dbReference>